<protein>
    <recommendedName>
        <fullName evidence="1">UBA domain-containing protein</fullName>
    </recommendedName>
</protein>
<dbReference type="SUPFAM" id="SSF46934">
    <property type="entry name" value="UBA-like"/>
    <property type="match status" value="1"/>
</dbReference>
<reference evidence="2 3" key="1">
    <citation type="submission" date="2020-10" db="EMBL/GenBank/DDBJ databases">
        <title>The Coptis chinensis genome and diversification of protoberbering-type alkaloids.</title>
        <authorList>
            <person name="Wang B."/>
            <person name="Shu S."/>
            <person name="Song C."/>
            <person name="Liu Y."/>
        </authorList>
    </citation>
    <scope>NUCLEOTIDE SEQUENCE [LARGE SCALE GENOMIC DNA]</scope>
    <source>
        <strain evidence="2">HL-2020</strain>
        <tissue evidence="2">Leaf</tissue>
    </source>
</reference>
<name>A0A835LKG0_9MAGN</name>
<dbReference type="Pfam" id="PF00627">
    <property type="entry name" value="UBA"/>
    <property type="match status" value="1"/>
</dbReference>
<dbReference type="OrthoDB" id="272778at2759"/>
<dbReference type="PROSITE" id="PS50030">
    <property type="entry name" value="UBA"/>
    <property type="match status" value="1"/>
</dbReference>
<dbReference type="InterPro" id="IPR015940">
    <property type="entry name" value="UBA"/>
</dbReference>
<organism evidence="2 3">
    <name type="scientific">Coptis chinensis</name>
    <dbReference type="NCBI Taxonomy" id="261450"/>
    <lineage>
        <taxon>Eukaryota</taxon>
        <taxon>Viridiplantae</taxon>
        <taxon>Streptophyta</taxon>
        <taxon>Embryophyta</taxon>
        <taxon>Tracheophyta</taxon>
        <taxon>Spermatophyta</taxon>
        <taxon>Magnoliopsida</taxon>
        <taxon>Ranunculales</taxon>
        <taxon>Ranunculaceae</taxon>
        <taxon>Coptidoideae</taxon>
        <taxon>Coptis</taxon>
    </lineage>
</organism>
<dbReference type="SMART" id="SM00165">
    <property type="entry name" value="UBA"/>
    <property type="match status" value="1"/>
</dbReference>
<dbReference type="InterPro" id="IPR009060">
    <property type="entry name" value="UBA-like_sf"/>
</dbReference>
<evidence type="ECO:0000259" key="1">
    <source>
        <dbReference type="PROSITE" id="PS50030"/>
    </source>
</evidence>
<evidence type="ECO:0000313" key="3">
    <source>
        <dbReference type="Proteomes" id="UP000631114"/>
    </source>
</evidence>
<accession>A0A835LKG0</accession>
<dbReference type="Gene3D" id="1.10.8.10">
    <property type="entry name" value="DNA helicase RuvA subunit, C-terminal domain"/>
    <property type="match status" value="1"/>
</dbReference>
<keyword evidence="3" id="KW-1185">Reference proteome</keyword>
<dbReference type="Proteomes" id="UP000631114">
    <property type="component" value="Unassembled WGS sequence"/>
</dbReference>
<dbReference type="AlphaFoldDB" id="A0A835LKG0"/>
<dbReference type="PANTHER" id="PTHR31482:SF18">
    <property type="entry name" value="ESTS AU081301(E20138)"/>
    <property type="match status" value="1"/>
</dbReference>
<feature type="domain" description="UBA" evidence="1">
    <location>
        <begin position="222"/>
        <end position="262"/>
    </location>
</feature>
<sequence length="265" mass="29467">MASSSSQLRSITERFFFSVFSFQNGHVQYMLSCYDAELRYDCFTDTFQARYPSHYSRTPVIEQCVHWDRIRAQPIDIPPNNVHASDCLDKLHPGDHVEIQWRRNKELPYGGGSMVLLVTWRHATRLEVSAVIINAFPEFVSSLFSRLSWPTLGGSSPSASSGNVIGNVPSYTGREVEAISALLEGFFYSPLVLYSILHGLVLCQWLSAGNYPSAAPLASTMEPSDNSIATLVSMGFDRNSARQALVQARNDVNVATNILLEAQSH</sequence>
<dbReference type="PANTHER" id="PTHR31482">
    <property type="entry name" value="ESTS AU081301(E20138)"/>
    <property type="match status" value="1"/>
</dbReference>
<gene>
    <name evidence="2" type="ORF">IFM89_004179</name>
</gene>
<comment type="caution">
    <text evidence="2">The sequence shown here is derived from an EMBL/GenBank/DDBJ whole genome shotgun (WGS) entry which is preliminary data.</text>
</comment>
<evidence type="ECO:0000313" key="2">
    <source>
        <dbReference type="EMBL" id="KAF9595777.1"/>
    </source>
</evidence>
<dbReference type="EMBL" id="JADFTS010000007">
    <property type="protein sequence ID" value="KAF9595777.1"/>
    <property type="molecule type" value="Genomic_DNA"/>
</dbReference>
<proteinExistence type="predicted"/>